<keyword evidence="2" id="KW-0472">Membrane</keyword>
<feature type="transmembrane region" description="Helical" evidence="2">
    <location>
        <begin position="285"/>
        <end position="303"/>
    </location>
</feature>
<comment type="caution">
    <text evidence="3">The sequence shown here is derived from an EMBL/GenBank/DDBJ whole genome shotgun (WGS) entry which is preliminary data.</text>
</comment>
<gene>
    <name evidence="3" type="ORF">AWC38_SpisGene9420</name>
</gene>
<evidence type="ECO:0000256" key="2">
    <source>
        <dbReference type="SAM" id="Phobius"/>
    </source>
</evidence>
<feature type="compositionally biased region" description="Polar residues" evidence="1">
    <location>
        <begin position="425"/>
        <end position="447"/>
    </location>
</feature>
<feature type="region of interest" description="Disordered" evidence="1">
    <location>
        <begin position="425"/>
        <end position="456"/>
    </location>
</feature>
<dbReference type="Proteomes" id="UP000225706">
    <property type="component" value="Unassembled WGS sequence"/>
</dbReference>
<sequence>MDVTKTGNGQRATGNGQRATGNGQRATGNGQRATGNEERGRGTGNGERGTANGERVYSENLERQLQTGHSDIMKSAIKAVVASLIQVVLIFNQRSVEAEFSETCDNSTNSLTCIHTYDQLYDSLTKSENSFNIESALYPAKRPRSVRMFVSLHGPNKTDEPVARYTWSLSCLYVAVPTLFLEIVSLGSILVSHRTKELNLNIPNFCCNVSKTEDERRKTIKDMIEGVLASVFYNYVNLKESLFDVNMQGYLRKKWVRSWLAVIFLTLVVIFAGQSFNERETADKLLQTVLLAALAYVISWLSWRSSNNRQTQPVLGGPFTDHSPSQSPPVNDAFNQLLQLVTDYSGQQPHSASDQRMPIIDETSAEIQSSSGGSSVHSQPSALSETLTEIVVDVHESPSSVTSQRTPSQLPLDDSLKVNYQTTAESQSLLSDSPDHQTQPNDSSMRNQETDEPRELQPLMFKETSVPTEEPEIAIKDMHTKKHIKKAVNEKLVKKSRRSTVARKSFKSKMARWQDDQLSLENCFAWLNKWQCAPTHCIAGIMELYEQLTPTKVYMAYKTGTTDKNDVKCRMCDEDVKPKPLYKSPEAEAYLDVPVYADHTYVQSNRVDARFIDHKNKKVLMVEMSCPWINNRDKKDKEKTKKYGALRLELTKQHPGYKISQVNVIIDVLGGWSTAMETEMKGYFGTRYKEILLRMQKAVLSSTLNIARTFKLVTA</sequence>
<evidence type="ECO:0000313" key="3">
    <source>
        <dbReference type="EMBL" id="PFX25925.1"/>
    </source>
</evidence>
<proteinExistence type="predicted"/>
<feature type="transmembrane region" description="Helical" evidence="2">
    <location>
        <begin position="165"/>
        <end position="191"/>
    </location>
</feature>
<dbReference type="EMBL" id="LSMT01000138">
    <property type="protein sequence ID" value="PFX25925.1"/>
    <property type="molecule type" value="Genomic_DNA"/>
</dbReference>
<evidence type="ECO:0000313" key="4">
    <source>
        <dbReference type="Proteomes" id="UP000225706"/>
    </source>
</evidence>
<feature type="transmembrane region" description="Helical" evidence="2">
    <location>
        <begin position="256"/>
        <end position="273"/>
    </location>
</feature>
<name>A0A2B4SBU7_STYPI</name>
<feature type="region of interest" description="Disordered" evidence="1">
    <location>
        <begin position="365"/>
        <end position="384"/>
    </location>
</feature>
<keyword evidence="2" id="KW-1133">Transmembrane helix</keyword>
<keyword evidence="4" id="KW-1185">Reference proteome</keyword>
<feature type="compositionally biased region" description="Polar residues" evidence="1">
    <location>
        <begin position="1"/>
        <end position="31"/>
    </location>
</feature>
<keyword evidence="2" id="KW-0812">Transmembrane</keyword>
<feature type="compositionally biased region" description="Low complexity" evidence="1">
    <location>
        <begin position="365"/>
        <end position="382"/>
    </location>
</feature>
<reference evidence="4" key="1">
    <citation type="journal article" date="2017" name="bioRxiv">
        <title>Comparative analysis of the genomes of Stylophora pistillata and Acropora digitifera provides evidence for extensive differences between species of corals.</title>
        <authorList>
            <person name="Voolstra C.R."/>
            <person name="Li Y."/>
            <person name="Liew Y.J."/>
            <person name="Baumgarten S."/>
            <person name="Zoccola D."/>
            <person name="Flot J.-F."/>
            <person name="Tambutte S."/>
            <person name="Allemand D."/>
            <person name="Aranda M."/>
        </authorList>
    </citation>
    <scope>NUCLEOTIDE SEQUENCE [LARGE SCALE GENOMIC DNA]</scope>
</reference>
<dbReference type="OrthoDB" id="5989490at2759"/>
<dbReference type="AlphaFoldDB" id="A0A2B4SBU7"/>
<evidence type="ECO:0000256" key="1">
    <source>
        <dbReference type="SAM" id="MobiDB-lite"/>
    </source>
</evidence>
<feature type="region of interest" description="Disordered" evidence="1">
    <location>
        <begin position="1"/>
        <end position="55"/>
    </location>
</feature>
<accession>A0A2B4SBU7</accession>
<organism evidence="3 4">
    <name type="scientific">Stylophora pistillata</name>
    <name type="common">Smooth cauliflower coral</name>
    <dbReference type="NCBI Taxonomy" id="50429"/>
    <lineage>
        <taxon>Eukaryota</taxon>
        <taxon>Metazoa</taxon>
        <taxon>Cnidaria</taxon>
        <taxon>Anthozoa</taxon>
        <taxon>Hexacorallia</taxon>
        <taxon>Scleractinia</taxon>
        <taxon>Astrocoeniina</taxon>
        <taxon>Pocilloporidae</taxon>
        <taxon>Stylophora</taxon>
    </lineage>
</organism>
<protein>
    <submittedName>
        <fullName evidence="3">Uncharacterized protein</fullName>
    </submittedName>
</protein>